<evidence type="ECO:0000256" key="7">
    <source>
        <dbReference type="SAM" id="MobiDB-lite"/>
    </source>
</evidence>
<dbReference type="Gene3D" id="1.10.437.10">
    <property type="entry name" value="Blc2-like"/>
    <property type="match status" value="1"/>
</dbReference>
<evidence type="ECO:0000256" key="1">
    <source>
        <dbReference type="ARBA" id="ARBA00004173"/>
    </source>
</evidence>
<dbReference type="WBParaSite" id="ECPE_0000651601-mRNA-1">
    <property type="protein sequence ID" value="ECPE_0000651601-mRNA-1"/>
    <property type="gene ID" value="ECPE_0000651601"/>
</dbReference>
<protein>
    <submittedName>
        <fullName evidence="11">BCL domain-containing protein</fullName>
    </submittedName>
</protein>
<feature type="compositionally biased region" description="Polar residues" evidence="7">
    <location>
        <begin position="172"/>
        <end position="181"/>
    </location>
</feature>
<feature type="compositionally biased region" description="Basic and acidic residues" evidence="7">
    <location>
        <begin position="157"/>
        <end position="168"/>
    </location>
</feature>
<feature type="region of interest" description="Disordered" evidence="7">
    <location>
        <begin position="42"/>
        <end position="87"/>
    </location>
</feature>
<feature type="compositionally biased region" description="Polar residues" evidence="7">
    <location>
        <begin position="350"/>
        <end position="367"/>
    </location>
</feature>
<dbReference type="Pfam" id="PF00452">
    <property type="entry name" value="Bcl-2"/>
    <property type="match status" value="1"/>
</dbReference>
<gene>
    <name evidence="9" type="ORF">ECPE_LOCUS6503</name>
</gene>
<accession>A0A183AHR8</accession>
<keyword evidence="6" id="KW-0472">Membrane</keyword>
<dbReference type="CDD" id="cd06845">
    <property type="entry name" value="Bcl-2_like"/>
    <property type="match status" value="1"/>
</dbReference>
<comment type="similarity">
    <text evidence="3">Belongs to the Bcl-2 family.</text>
</comment>
<dbReference type="PROSITE" id="PS50062">
    <property type="entry name" value="BCL2_FAMILY"/>
    <property type="match status" value="1"/>
</dbReference>
<feature type="domain" description="Bcl-2 Bcl-2 homology region 1-3" evidence="8">
    <location>
        <begin position="696"/>
        <end position="795"/>
    </location>
</feature>
<evidence type="ECO:0000256" key="4">
    <source>
        <dbReference type="ARBA" id="ARBA00022703"/>
    </source>
</evidence>
<feature type="compositionally biased region" description="Polar residues" evidence="7">
    <location>
        <begin position="451"/>
        <end position="465"/>
    </location>
</feature>
<dbReference type="GO" id="GO:0051400">
    <property type="term" value="F:BH domain binding"/>
    <property type="evidence" value="ECO:0007669"/>
    <property type="project" value="TreeGrafter"/>
</dbReference>
<evidence type="ECO:0000259" key="8">
    <source>
        <dbReference type="SMART" id="SM00337"/>
    </source>
</evidence>
<feature type="compositionally biased region" description="Polar residues" evidence="7">
    <location>
        <begin position="126"/>
        <end position="143"/>
    </location>
</feature>
<feature type="compositionally biased region" description="Polar residues" evidence="7">
    <location>
        <begin position="195"/>
        <end position="239"/>
    </location>
</feature>
<feature type="region of interest" description="Disordered" evidence="7">
    <location>
        <begin position="515"/>
        <end position="568"/>
    </location>
</feature>
<evidence type="ECO:0000313" key="10">
    <source>
        <dbReference type="Proteomes" id="UP000272942"/>
    </source>
</evidence>
<dbReference type="AlphaFoldDB" id="A0A183AHR8"/>
<dbReference type="Proteomes" id="UP000272942">
    <property type="component" value="Unassembled WGS sequence"/>
</dbReference>
<evidence type="ECO:0000256" key="2">
    <source>
        <dbReference type="ARBA" id="ARBA00004370"/>
    </source>
</evidence>
<evidence type="ECO:0000256" key="6">
    <source>
        <dbReference type="ARBA" id="ARBA00023136"/>
    </source>
</evidence>
<dbReference type="InterPro" id="IPR046371">
    <property type="entry name" value="Bcl-2_BH1-3"/>
</dbReference>
<feature type="region of interest" description="Disordered" evidence="7">
    <location>
        <begin position="297"/>
        <end position="369"/>
    </location>
</feature>
<dbReference type="GO" id="GO:0008630">
    <property type="term" value="P:intrinsic apoptotic signaling pathway in response to DNA damage"/>
    <property type="evidence" value="ECO:0007669"/>
    <property type="project" value="TreeGrafter"/>
</dbReference>
<comment type="subcellular location">
    <subcellularLocation>
        <location evidence="2">Membrane</location>
    </subcellularLocation>
    <subcellularLocation>
        <location evidence="1">Mitochondrion</location>
    </subcellularLocation>
</comment>
<evidence type="ECO:0000256" key="3">
    <source>
        <dbReference type="ARBA" id="ARBA00009458"/>
    </source>
</evidence>
<feature type="region of interest" description="Disordered" evidence="7">
    <location>
        <begin position="124"/>
        <end position="269"/>
    </location>
</feature>
<feature type="compositionally biased region" description="Polar residues" evidence="7">
    <location>
        <begin position="416"/>
        <end position="428"/>
    </location>
</feature>
<organism evidence="11">
    <name type="scientific">Echinostoma caproni</name>
    <dbReference type="NCBI Taxonomy" id="27848"/>
    <lineage>
        <taxon>Eukaryota</taxon>
        <taxon>Metazoa</taxon>
        <taxon>Spiralia</taxon>
        <taxon>Lophotrochozoa</taxon>
        <taxon>Platyhelminthes</taxon>
        <taxon>Trematoda</taxon>
        <taxon>Digenea</taxon>
        <taxon>Plagiorchiida</taxon>
        <taxon>Echinostomata</taxon>
        <taxon>Echinostomatoidea</taxon>
        <taxon>Echinostomatidae</taxon>
        <taxon>Echinostoma</taxon>
    </lineage>
</organism>
<dbReference type="SUPFAM" id="SSF56854">
    <property type="entry name" value="Bcl-2 inhibitors of programmed cell death"/>
    <property type="match status" value="1"/>
</dbReference>
<dbReference type="InterPro" id="IPR002475">
    <property type="entry name" value="Bcl2-like"/>
</dbReference>
<reference evidence="9 10" key="2">
    <citation type="submission" date="2018-11" db="EMBL/GenBank/DDBJ databases">
        <authorList>
            <consortium name="Pathogen Informatics"/>
        </authorList>
    </citation>
    <scope>NUCLEOTIDE SEQUENCE [LARGE SCALE GENOMIC DNA]</scope>
    <source>
        <strain evidence="9 10">Egypt</strain>
    </source>
</reference>
<dbReference type="InterPro" id="IPR026298">
    <property type="entry name" value="Bcl-2_fam"/>
</dbReference>
<feature type="region of interest" description="Disordered" evidence="7">
    <location>
        <begin position="405"/>
        <end position="428"/>
    </location>
</feature>
<dbReference type="EMBL" id="UZAN01043512">
    <property type="protein sequence ID" value="VDP78538.1"/>
    <property type="molecule type" value="Genomic_DNA"/>
</dbReference>
<evidence type="ECO:0000256" key="5">
    <source>
        <dbReference type="ARBA" id="ARBA00023128"/>
    </source>
</evidence>
<name>A0A183AHR8_9TREM</name>
<proteinExistence type="inferred from homology"/>
<keyword evidence="5" id="KW-0496">Mitochondrion</keyword>
<sequence>MVVRIKLTIPIFDVSFVAVHFTVRFCQNVLNGSFHTDTDSFHSYEGEDSSPVKSVLSPGESESPAYEDSPNTSGSGTPRVIRRVGPISAVYAPDKDARTAMLERMNSPPPPPARLPGEREIIVGSTPESGRSSAMGTTFSTEFFTPKPPSTTEDNDISDRDMSSDLEGHTSPGRTASTGQETLLAELKDADEQSVRPSTPISHESSMNNLSSPEANHNISDLEKNTTASLSPVNGTAQPDSHGDTSDLPTSPAIQPVPASTVASGLPIQKQAGIEQNNHHHESDLLPVSNDRLSTMDEVPKAEPDSSQIVDPVTSHRAQSAFRSVAPRAEIPESVTSPTLSSDDKPITQPVASSTGSPNDTVVTTPINPHHSLQAYSTVPLLSMVDPIEEDESDVHHESFAIQSTATKQPNHETTNHFNVNSTDPSSQTVEQIQVLPTRHTGALPPDLVSLGQQETTEPSSELQSVVNHPIGSKLTPVTSSASESVTQNNLIPQRPTQVGVAPTDEISSGIVTNTETFFPNDGDNEKSKQEADAEATIVSNTSFTQLPDGDGPTSSHRRMSASEEEPISPIAIDLQVKVDAKLDPSTPEEVDKSSKLVFGNFIAERYKLEVNASATASVHGTTVSLANASASVNISVPSTSQTTTEADHRLVEDDVFGTDLASIPRSGPDRINELSQAINVCDLDFSMEMAVARNLAQIGDEINRRYGPRLDRMIKLLPVNECPMGLFSRVALALFNRGPTNWGQIVTLFYFGYRLVIRRVRSDVANAFLQVYNCLINFCRQCNIFRWIAQQGGWVSHASGEAIA</sequence>
<keyword evidence="4" id="KW-0053">Apoptosis</keyword>
<dbReference type="InterPro" id="IPR036834">
    <property type="entry name" value="Bcl-2-like_sf"/>
</dbReference>
<dbReference type="InterPro" id="IPR020728">
    <property type="entry name" value="Bcl2_BH3_motif_CS"/>
</dbReference>
<evidence type="ECO:0000313" key="9">
    <source>
        <dbReference type="EMBL" id="VDP78538.1"/>
    </source>
</evidence>
<keyword evidence="10" id="KW-1185">Reference proteome</keyword>
<dbReference type="PANTHER" id="PTHR11256">
    <property type="entry name" value="BCL-2 RELATED"/>
    <property type="match status" value="1"/>
</dbReference>
<dbReference type="GO" id="GO:0097192">
    <property type="term" value="P:extrinsic apoptotic signaling pathway in absence of ligand"/>
    <property type="evidence" value="ECO:0007669"/>
    <property type="project" value="TreeGrafter"/>
</dbReference>
<reference evidence="11" key="1">
    <citation type="submission" date="2016-06" db="UniProtKB">
        <authorList>
            <consortium name="WormBaseParasite"/>
        </authorList>
    </citation>
    <scope>IDENTIFICATION</scope>
</reference>
<evidence type="ECO:0000313" key="11">
    <source>
        <dbReference type="WBParaSite" id="ECPE_0000651601-mRNA-1"/>
    </source>
</evidence>
<dbReference type="GO" id="GO:0005741">
    <property type="term" value="C:mitochondrial outer membrane"/>
    <property type="evidence" value="ECO:0007669"/>
    <property type="project" value="TreeGrafter"/>
</dbReference>
<dbReference type="OrthoDB" id="6020735at2759"/>
<feature type="region of interest" description="Disordered" evidence="7">
    <location>
        <begin position="441"/>
        <end position="465"/>
    </location>
</feature>
<dbReference type="SMART" id="SM00337">
    <property type="entry name" value="BCL"/>
    <property type="match status" value="1"/>
</dbReference>
<dbReference type="GO" id="GO:0001836">
    <property type="term" value="P:release of cytochrome c from mitochondria"/>
    <property type="evidence" value="ECO:0007669"/>
    <property type="project" value="TreeGrafter"/>
</dbReference>
<dbReference type="GO" id="GO:0042981">
    <property type="term" value="P:regulation of apoptotic process"/>
    <property type="evidence" value="ECO:0007669"/>
    <property type="project" value="InterPro"/>
</dbReference>
<dbReference type="PROSITE" id="PS01259">
    <property type="entry name" value="BH3"/>
    <property type="match status" value="1"/>
</dbReference>